<dbReference type="InterPro" id="IPR027417">
    <property type="entry name" value="P-loop_NTPase"/>
</dbReference>
<dbReference type="AlphaFoldDB" id="A0AAV6I372"/>
<sequence length="130" mass="14683">MITAQITNGEKRGTTVFLPRIPLQPSDSHQCPLEFTRRQFPVTPCFSMTINKAQGQTLATVGIYLPEPVFSHGQLYVALLRATTAEKICVHLKHSENDASSYFCTKKYCIQRASTRSKLPIVFQLNYFAK</sequence>
<dbReference type="SUPFAM" id="SSF52540">
    <property type="entry name" value="P-loop containing nucleoside triphosphate hydrolases"/>
    <property type="match status" value="1"/>
</dbReference>
<reference evidence="1" key="1">
    <citation type="submission" date="2020-08" db="EMBL/GenBank/DDBJ databases">
        <title>Plant Genome Project.</title>
        <authorList>
            <person name="Zhang R.-G."/>
        </authorList>
    </citation>
    <scope>NUCLEOTIDE SEQUENCE</scope>
    <source>
        <strain evidence="1">WSP0</strain>
        <tissue evidence="1">Leaf</tissue>
    </source>
</reference>
<dbReference type="PANTHER" id="PTHR23274">
    <property type="entry name" value="DNA HELICASE-RELATED"/>
    <property type="match status" value="1"/>
</dbReference>
<evidence type="ECO:0008006" key="3">
    <source>
        <dbReference type="Google" id="ProtNLM"/>
    </source>
</evidence>
<gene>
    <name evidence="1" type="ORF">RHGRI_033624</name>
</gene>
<evidence type="ECO:0000313" key="1">
    <source>
        <dbReference type="EMBL" id="KAG5521130.1"/>
    </source>
</evidence>
<evidence type="ECO:0000313" key="2">
    <source>
        <dbReference type="Proteomes" id="UP000823749"/>
    </source>
</evidence>
<name>A0AAV6I372_9ERIC</name>
<dbReference type="GO" id="GO:0005657">
    <property type="term" value="C:replication fork"/>
    <property type="evidence" value="ECO:0007669"/>
    <property type="project" value="TreeGrafter"/>
</dbReference>
<dbReference type="GO" id="GO:0006260">
    <property type="term" value="P:DNA replication"/>
    <property type="evidence" value="ECO:0007669"/>
    <property type="project" value="TreeGrafter"/>
</dbReference>
<dbReference type="PANTHER" id="PTHR23274:SF51">
    <property type="entry name" value="OS03G0423850 PROTEIN"/>
    <property type="match status" value="1"/>
</dbReference>
<protein>
    <recommendedName>
        <fullName evidence="3">ATP-dependent DNA helicase</fullName>
    </recommendedName>
</protein>
<dbReference type="Proteomes" id="UP000823749">
    <property type="component" value="Chromosome 12"/>
</dbReference>
<dbReference type="EMBL" id="JACTNZ010000012">
    <property type="protein sequence ID" value="KAG5521130.1"/>
    <property type="molecule type" value="Genomic_DNA"/>
</dbReference>
<comment type="caution">
    <text evidence="1">The sequence shown here is derived from an EMBL/GenBank/DDBJ whole genome shotgun (WGS) entry which is preliminary data.</text>
</comment>
<proteinExistence type="predicted"/>
<accession>A0AAV6I372</accession>
<organism evidence="1 2">
    <name type="scientific">Rhododendron griersonianum</name>
    <dbReference type="NCBI Taxonomy" id="479676"/>
    <lineage>
        <taxon>Eukaryota</taxon>
        <taxon>Viridiplantae</taxon>
        <taxon>Streptophyta</taxon>
        <taxon>Embryophyta</taxon>
        <taxon>Tracheophyta</taxon>
        <taxon>Spermatophyta</taxon>
        <taxon>Magnoliopsida</taxon>
        <taxon>eudicotyledons</taxon>
        <taxon>Gunneridae</taxon>
        <taxon>Pentapetalae</taxon>
        <taxon>asterids</taxon>
        <taxon>Ericales</taxon>
        <taxon>Ericaceae</taxon>
        <taxon>Ericoideae</taxon>
        <taxon>Rhodoreae</taxon>
        <taxon>Rhododendron</taxon>
    </lineage>
</organism>
<keyword evidence="2" id="KW-1185">Reference proteome</keyword>
<dbReference type="CDD" id="cd18809">
    <property type="entry name" value="SF1_C_RecD"/>
    <property type="match status" value="1"/>
</dbReference>